<sequence length="124" mass="14206">MSQTESAIRRRSRKKYNLITRRLREVLGVIKGILAEGRSPKTYQWGTAPTGRLHWILCSIDQDLRFSQSGRRGQSSSRHHLDRQIKTHAFLDNPSTSSRTGRNITNSFYVPSSPRSAYPCQNCD</sequence>
<dbReference type="Proteomes" id="UP001194468">
    <property type="component" value="Unassembled WGS sequence"/>
</dbReference>
<evidence type="ECO:0000256" key="1">
    <source>
        <dbReference type="SAM" id="MobiDB-lite"/>
    </source>
</evidence>
<proteinExistence type="predicted"/>
<dbReference type="EMBL" id="WHUW01000095">
    <property type="protein sequence ID" value="KAF8425389.1"/>
    <property type="molecule type" value="Genomic_DNA"/>
</dbReference>
<feature type="compositionally biased region" description="Polar residues" evidence="1">
    <location>
        <begin position="93"/>
        <end position="107"/>
    </location>
</feature>
<keyword evidence="3" id="KW-1185">Reference proteome</keyword>
<accession>A0AAD4BF68</accession>
<reference evidence="2" key="1">
    <citation type="submission" date="2019-10" db="EMBL/GenBank/DDBJ databases">
        <authorList>
            <consortium name="DOE Joint Genome Institute"/>
            <person name="Kuo A."/>
            <person name="Miyauchi S."/>
            <person name="Kiss E."/>
            <person name="Drula E."/>
            <person name="Kohler A."/>
            <person name="Sanchez-Garcia M."/>
            <person name="Andreopoulos B."/>
            <person name="Barry K.W."/>
            <person name="Bonito G."/>
            <person name="Buee M."/>
            <person name="Carver A."/>
            <person name="Chen C."/>
            <person name="Cichocki N."/>
            <person name="Clum A."/>
            <person name="Culley D."/>
            <person name="Crous P.W."/>
            <person name="Fauchery L."/>
            <person name="Girlanda M."/>
            <person name="Hayes R."/>
            <person name="Keri Z."/>
            <person name="LaButti K."/>
            <person name="Lipzen A."/>
            <person name="Lombard V."/>
            <person name="Magnuson J."/>
            <person name="Maillard F."/>
            <person name="Morin E."/>
            <person name="Murat C."/>
            <person name="Nolan M."/>
            <person name="Ohm R."/>
            <person name="Pangilinan J."/>
            <person name="Pereira M."/>
            <person name="Perotto S."/>
            <person name="Peter M."/>
            <person name="Riley R."/>
            <person name="Sitrit Y."/>
            <person name="Stielow B."/>
            <person name="Szollosi G."/>
            <person name="Zifcakova L."/>
            <person name="Stursova M."/>
            <person name="Spatafora J.W."/>
            <person name="Tedersoo L."/>
            <person name="Vaario L.-M."/>
            <person name="Yamada A."/>
            <person name="Yan M."/>
            <person name="Wang P."/>
            <person name="Xu J."/>
            <person name="Bruns T."/>
            <person name="Baldrian P."/>
            <person name="Vilgalys R."/>
            <person name="Henrissat B."/>
            <person name="Grigoriev I.V."/>
            <person name="Hibbett D."/>
            <person name="Nagy L.G."/>
            <person name="Martin F.M."/>
        </authorList>
    </citation>
    <scope>NUCLEOTIDE SEQUENCE</scope>
    <source>
        <strain evidence="2">BED1</strain>
    </source>
</reference>
<evidence type="ECO:0000313" key="2">
    <source>
        <dbReference type="EMBL" id="KAF8425389.1"/>
    </source>
</evidence>
<feature type="region of interest" description="Disordered" evidence="1">
    <location>
        <begin position="68"/>
        <end position="107"/>
    </location>
</feature>
<organism evidence="2 3">
    <name type="scientific">Boletus edulis BED1</name>
    <dbReference type="NCBI Taxonomy" id="1328754"/>
    <lineage>
        <taxon>Eukaryota</taxon>
        <taxon>Fungi</taxon>
        <taxon>Dikarya</taxon>
        <taxon>Basidiomycota</taxon>
        <taxon>Agaricomycotina</taxon>
        <taxon>Agaricomycetes</taxon>
        <taxon>Agaricomycetidae</taxon>
        <taxon>Boletales</taxon>
        <taxon>Boletineae</taxon>
        <taxon>Boletaceae</taxon>
        <taxon>Boletoideae</taxon>
        <taxon>Boletus</taxon>
    </lineage>
</organism>
<name>A0AAD4BF68_BOLED</name>
<gene>
    <name evidence="2" type="ORF">L210DRAFT_3220487</name>
</gene>
<evidence type="ECO:0000313" key="3">
    <source>
        <dbReference type="Proteomes" id="UP001194468"/>
    </source>
</evidence>
<comment type="caution">
    <text evidence="2">The sequence shown here is derived from an EMBL/GenBank/DDBJ whole genome shotgun (WGS) entry which is preliminary data.</text>
</comment>
<protein>
    <submittedName>
        <fullName evidence="2">Uncharacterized protein</fullName>
    </submittedName>
</protein>
<reference evidence="2" key="2">
    <citation type="journal article" date="2020" name="Nat. Commun.">
        <title>Large-scale genome sequencing of mycorrhizal fungi provides insights into the early evolution of symbiotic traits.</title>
        <authorList>
            <person name="Miyauchi S."/>
            <person name="Kiss E."/>
            <person name="Kuo A."/>
            <person name="Drula E."/>
            <person name="Kohler A."/>
            <person name="Sanchez-Garcia M."/>
            <person name="Morin E."/>
            <person name="Andreopoulos B."/>
            <person name="Barry K.W."/>
            <person name="Bonito G."/>
            <person name="Buee M."/>
            <person name="Carver A."/>
            <person name="Chen C."/>
            <person name="Cichocki N."/>
            <person name="Clum A."/>
            <person name="Culley D."/>
            <person name="Crous P.W."/>
            <person name="Fauchery L."/>
            <person name="Girlanda M."/>
            <person name="Hayes R.D."/>
            <person name="Keri Z."/>
            <person name="LaButti K."/>
            <person name="Lipzen A."/>
            <person name="Lombard V."/>
            <person name="Magnuson J."/>
            <person name="Maillard F."/>
            <person name="Murat C."/>
            <person name="Nolan M."/>
            <person name="Ohm R.A."/>
            <person name="Pangilinan J."/>
            <person name="Pereira M.F."/>
            <person name="Perotto S."/>
            <person name="Peter M."/>
            <person name="Pfister S."/>
            <person name="Riley R."/>
            <person name="Sitrit Y."/>
            <person name="Stielow J.B."/>
            <person name="Szollosi G."/>
            <person name="Zifcakova L."/>
            <person name="Stursova M."/>
            <person name="Spatafora J.W."/>
            <person name="Tedersoo L."/>
            <person name="Vaario L.M."/>
            <person name="Yamada A."/>
            <person name="Yan M."/>
            <person name="Wang P."/>
            <person name="Xu J."/>
            <person name="Bruns T."/>
            <person name="Baldrian P."/>
            <person name="Vilgalys R."/>
            <person name="Dunand C."/>
            <person name="Henrissat B."/>
            <person name="Grigoriev I.V."/>
            <person name="Hibbett D."/>
            <person name="Nagy L.G."/>
            <person name="Martin F.M."/>
        </authorList>
    </citation>
    <scope>NUCLEOTIDE SEQUENCE</scope>
    <source>
        <strain evidence="2">BED1</strain>
    </source>
</reference>
<dbReference type="AlphaFoldDB" id="A0AAD4BF68"/>